<dbReference type="InParanoid" id="K1W7E3"/>
<evidence type="ECO:0000313" key="2">
    <source>
        <dbReference type="Proteomes" id="UP000006753"/>
    </source>
</evidence>
<protein>
    <submittedName>
        <fullName evidence="1">Uncharacterized protein</fullName>
    </submittedName>
</protein>
<keyword evidence="2" id="KW-1185">Reference proteome</keyword>
<dbReference type="Proteomes" id="UP000006753">
    <property type="component" value="Unassembled WGS sequence"/>
</dbReference>
<reference evidence="1 2" key="1">
    <citation type="journal article" date="2012" name="BMC Genomics">
        <title>Sequencing the genome of Marssonina brunnea reveals fungus-poplar co-evolution.</title>
        <authorList>
            <person name="Zhu S."/>
            <person name="Cao Y.-Z."/>
            <person name="Jiang C."/>
            <person name="Tan B.-Y."/>
            <person name="Wang Z."/>
            <person name="Feng S."/>
            <person name="Zhang L."/>
            <person name="Su X.-H."/>
            <person name="Brejova B."/>
            <person name="Vinar T."/>
            <person name="Xu M."/>
            <person name="Wang M.-X."/>
            <person name="Zhang S.-G."/>
            <person name="Huang M.-R."/>
            <person name="Wu R."/>
            <person name="Zhou Y."/>
        </authorList>
    </citation>
    <scope>NUCLEOTIDE SEQUENCE [LARGE SCALE GENOMIC DNA]</scope>
    <source>
        <strain evidence="1 2">MB_m1</strain>
    </source>
</reference>
<sequence>MALASQWRDKPPAEEQRLIFHMAPLSGKSCFSRADPRCANRGRTDTVSPAYFPQQINQPYNVSEISKRTTSESRRLLPAPALLRTTTAFLVMDDSCKAEVHIIRETSIASVNRRRATAGEPEAEPAPAWLAPARARERERAGGSGSYCRGDIPSRRFVGKVLDSHPTLGNPMVQMLDSLPLSLSLTLSLTSQDTLTVRTGGDLASRHSHRCAISAALLSLRSSSIGVGYRCLMR</sequence>
<organism evidence="1 2">
    <name type="scientific">Marssonina brunnea f. sp. multigermtubi (strain MB_m1)</name>
    <name type="common">Marssonina leaf spot fungus</name>
    <dbReference type="NCBI Taxonomy" id="1072389"/>
    <lineage>
        <taxon>Eukaryota</taxon>
        <taxon>Fungi</taxon>
        <taxon>Dikarya</taxon>
        <taxon>Ascomycota</taxon>
        <taxon>Pezizomycotina</taxon>
        <taxon>Leotiomycetes</taxon>
        <taxon>Helotiales</taxon>
        <taxon>Drepanopezizaceae</taxon>
        <taxon>Drepanopeziza</taxon>
    </lineage>
</organism>
<dbReference type="HOGENOM" id="CLU_1185225_0_0_1"/>
<dbReference type="EMBL" id="JH921452">
    <property type="protein sequence ID" value="EKD12990.1"/>
    <property type="molecule type" value="Genomic_DNA"/>
</dbReference>
<evidence type="ECO:0000313" key="1">
    <source>
        <dbReference type="EMBL" id="EKD12990.1"/>
    </source>
</evidence>
<gene>
    <name evidence="1" type="ORF">MBM_08752</name>
</gene>
<dbReference type="KEGG" id="mbe:MBM_08752"/>
<dbReference type="AlphaFoldDB" id="K1W7E3"/>
<proteinExistence type="predicted"/>
<accession>K1W7E3</accession>
<name>K1W7E3_MARBU</name>